<feature type="transmembrane region" description="Helical" evidence="2">
    <location>
        <begin position="179"/>
        <end position="203"/>
    </location>
</feature>
<evidence type="ECO:0000313" key="4">
    <source>
        <dbReference type="Proteomes" id="UP001303115"/>
    </source>
</evidence>
<feature type="transmembrane region" description="Helical" evidence="2">
    <location>
        <begin position="140"/>
        <end position="159"/>
    </location>
</feature>
<feature type="region of interest" description="Disordered" evidence="1">
    <location>
        <begin position="339"/>
        <end position="369"/>
    </location>
</feature>
<comment type="caution">
    <text evidence="3">The sequence shown here is derived from an EMBL/GenBank/DDBJ whole genome shotgun (WGS) entry which is preliminary data.</text>
</comment>
<feature type="transmembrane region" description="Helical" evidence="2">
    <location>
        <begin position="33"/>
        <end position="54"/>
    </location>
</feature>
<dbReference type="AlphaFoldDB" id="A0AAN6P9F4"/>
<sequence length="369" mass="39277">MQVFELRDIIRNSTSPADAALIDWDPYATTSSFYGPGALLCWLLVTVSYITKWVVAGSLLPEGLPGSMWLTSDFVAMVAYPLVAAGDAVIRAALLSPAARPHLMATMVAVRSNMNATTITPEVATDMDTLRACVGLSAPLRVCEVFLVPACIFLVVVLWDEPERGKLRLRSPLLWADMAFAATVLALLVATIVVAAVGTPGAIGDYLACVIASQIAAYFIIIATPGMPICGAWWYLANVVQVGHTSMFLGVWNLISLVCSIGPLVLVVLIPDFALDFFSLCVPDSGVSMGELDQAAAVCVGVFTLGITAYDVSGDIPMVAGFVRRSKIRLGLLREEREDEMPLTGDSGDTGDTGDLESQTEQHPGPHVV</sequence>
<dbReference type="EMBL" id="MU854542">
    <property type="protein sequence ID" value="KAK4033262.1"/>
    <property type="molecule type" value="Genomic_DNA"/>
</dbReference>
<proteinExistence type="predicted"/>
<evidence type="ECO:0000256" key="1">
    <source>
        <dbReference type="SAM" id="MobiDB-lite"/>
    </source>
</evidence>
<accession>A0AAN6P9F4</accession>
<name>A0AAN6P9F4_9PEZI</name>
<keyword evidence="2" id="KW-1133">Transmembrane helix</keyword>
<organism evidence="3 4">
    <name type="scientific">Parachaetomium inaequale</name>
    <dbReference type="NCBI Taxonomy" id="2588326"/>
    <lineage>
        <taxon>Eukaryota</taxon>
        <taxon>Fungi</taxon>
        <taxon>Dikarya</taxon>
        <taxon>Ascomycota</taxon>
        <taxon>Pezizomycotina</taxon>
        <taxon>Sordariomycetes</taxon>
        <taxon>Sordariomycetidae</taxon>
        <taxon>Sordariales</taxon>
        <taxon>Chaetomiaceae</taxon>
        <taxon>Parachaetomium</taxon>
    </lineage>
</organism>
<feature type="transmembrane region" description="Helical" evidence="2">
    <location>
        <begin position="215"/>
        <end position="236"/>
    </location>
</feature>
<evidence type="ECO:0000313" key="3">
    <source>
        <dbReference type="EMBL" id="KAK4033262.1"/>
    </source>
</evidence>
<keyword evidence="2" id="KW-0472">Membrane</keyword>
<protein>
    <submittedName>
        <fullName evidence="3">Uncharacterized protein</fullName>
    </submittedName>
</protein>
<gene>
    <name evidence="3" type="ORF">C8A01DRAFT_40298</name>
</gene>
<feature type="transmembrane region" description="Helical" evidence="2">
    <location>
        <begin position="248"/>
        <end position="270"/>
    </location>
</feature>
<reference evidence="4" key="1">
    <citation type="journal article" date="2023" name="Mol. Phylogenet. Evol.">
        <title>Genome-scale phylogeny and comparative genomics of the fungal order Sordariales.</title>
        <authorList>
            <person name="Hensen N."/>
            <person name="Bonometti L."/>
            <person name="Westerberg I."/>
            <person name="Brannstrom I.O."/>
            <person name="Guillou S."/>
            <person name="Cros-Aarteil S."/>
            <person name="Calhoun S."/>
            <person name="Haridas S."/>
            <person name="Kuo A."/>
            <person name="Mondo S."/>
            <person name="Pangilinan J."/>
            <person name="Riley R."/>
            <person name="LaButti K."/>
            <person name="Andreopoulos B."/>
            <person name="Lipzen A."/>
            <person name="Chen C."/>
            <person name="Yan M."/>
            <person name="Daum C."/>
            <person name="Ng V."/>
            <person name="Clum A."/>
            <person name="Steindorff A."/>
            <person name="Ohm R.A."/>
            <person name="Martin F."/>
            <person name="Silar P."/>
            <person name="Natvig D.O."/>
            <person name="Lalanne C."/>
            <person name="Gautier V."/>
            <person name="Ament-Velasquez S.L."/>
            <person name="Kruys A."/>
            <person name="Hutchinson M.I."/>
            <person name="Powell A.J."/>
            <person name="Barry K."/>
            <person name="Miller A.N."/>
            <person name="Grigoriev I.V."/>
            <person name="Debuchy R."/>
            <person name="Gladieux P."/>
            <person name="Hiltunen Thoren M."/>
            <person name="Johannesson H."/>
        </authorList>
    </citation>
    <scope>NUCLEOTIDE SEQUENCE [LARGE SCALE GENOMIC DNA]</scope>
    <source>
        <strain evidence="4">CBS 284.82</strain>
    </source>
</reference>
<evidence type="ECO:0000256" key="2">
    <source>
        <dbReference type="SAM" id="Phobius"/>
    </source>
</evidence>
<dbReference type="Proteomes" id="UP001303115">
    <property type="component" value="Unassembled WGS sequence"/>
</dbReference>
<keyword evidence="4" id="KW-1185">Reference proteome</keyword>
<keyword evidence="2" id="KW-0812">Transmembrane</keyword>